<dbReference type="NCBIfam" id="TIGR02530">
    <property type="entry name" value="flg_new"/>
    <property type="match status" value="1"/>
</dbReference>
<accession>A0A5R9GAT7</accession>
<evidence type="ECO:0000313" key="1">
    <source>
        <dbReference type="EMBL" id="TLS49843.1"/>
    </source>
</evidence>
<protein>
    <submittedName>
        <fullName evidence="1">Flagellar biosynthesis protein</fullName>
    </submittedName>
</protein>
<keyword evidence="1" id="KW-0969">Cilium</keyword>
<dbReference type="EMBL" id="VCIW01000018">
    <property type="protein sequence ID" value="TLS49843.1"/>
    <property type="molecule type" value="Genomic_DNA"/>
</dbReference>
<evidence type="ECO:0000313" key="2">
    <source>
        <dbReference type="Proteomes" id="UP000309676"/>
    </source>
</evidence>
<sequence length="127" mass="13820">MSDRQTIGQMFPNRVGFIAPKQSPAKPAASSNGPAFQDVLDGHLVKFSHHAEQRLAQRGIRLEPEQLHRLGGAIDKAASKGAKDSLVLFQDLAFIVNVKNRTVVTAMDGASMNDHVFTQIDSTILVK</sequence>
<keyword evidence="1" id="KW-0282">Flagellum</keyword>
<keyword evidence="1" id="KW-0966">Cell projection</keyword>
<dbReference type="InterPro" id="IPR013367">
    <property type="entry name" value="Flagellar_put"/>
</dbReference>
<dbReference type="Proteomes" id="UP000309676">
    <property type="component" value="Unassembled WGS sequence"/>
</dbReference>
<dbReference type="RefSeq" id="WP_138196663.1">
    <property type="nucleotide sequence ID" value="NZ_VCIW01000018.1"/>
</dbReference>
<comment type="caution">
    <text evidence="1">The sequence shown here is derived from an EMBL/GenBank/DDBJ whole genome shotgun (WGS) entry which is preliminary data.</text>
</comment>
<dbReference type="AlphaFoldDB" id="A0A5R9GAT7"/>
<reference evidence="1 2" key="1">
    <citation type="submission" date="2019-05" db="EMBL/GenBank/DDBJ databases">
        <authorList>
            <person name="Narsing Rao M.P."/>
            <person name="Li W.J."/>
        </authorList>
    </citation>
    <scope>NUCLEOTIDE SEQUENCE [LARGE SCALE GENOMIC DNA]</scope>
    <source>
        <strain evidence="1 2">SYSU_K30003</strain>
    </source>
</reference>
<organism evidence="1 2">
    <name type="scientific">Paenibacillus antri</name>
    <dbReference type="NCBI Taxonomy" id="2582848"/>
    <lineage>
        <taxon>Bacteria</taxon>
        <taxon>Bacillati</taxon>
        <taxon>Bacillota</taxon>
        <taxon>Bacilli</taxon>
        <taxon>Bacillales</taxon>
        <taxon>Paenibacillaceae</taxon>
        <taxon>Paenibacillus</taxon>
    </lineage>
</organism>
<dbReference type="OrthoDB" id="165650at2"/>
<proteinExistence type="predicted"/>
<gene>
    <name evidence="1" type="ORF">FE782_22840</name>
</gene>
<name>A0A5R9GAT7_9BACL</name>
<keyword evidence="2" id="KW-1185">Reference proteome</keyword>
<dbReference type="Pfam" id="PF12611">
    <property type="entry name" value="Flagellar_put"/>
    <property type="match status" value="1"/>
</dbReference>